<dbReference type="EMBL" id="JAHCMY010000014">
    <property type="protein sequence ID" value="MBS9525531.1"/>
    <property type="molecule type" value="Genomic_DNA"/>
</dbReference>
<evidence type="ECO:0000313" key="1">
    <source>
        <dbReference type="EMBL" id="MBS9525531.1"/>
    </source>
</evidence>
<proteinExistence type="predicted"/>
<gene>
    <name evidence="1" type="ORF">KI659_16055</name>
</gene>
<name>A0AAP2G5Y2_9BACT</name>
<reference evidence="1 2" key="1">
    <citation type="submission" date="2021-05" db="EMBL/GenBank/DDBJ databases">
        <authorList>
            <person name="Zhang Z.D."/>
            <person name="Osman G."/>
        </authorList>
    </citation>
    <scope>NUCLEOTIDE SEQUENCE [LARGE SCALE GENOMIC DNA]</scope>
    <source>
        <strain evidence="1 2">KCTC 32217</strain>
    </source>
</reference>
<dbReference type="Proteomes" id="UP001319104">
    <property type="component" value="Unassembled WGS sequence"/>
</dbReference>
<organism evidence="1 2">
    <name type="scientific">Litoribacter ruber</name>
    <dbReference type="NCBI Taxonomy" id="702568"/>
    <lineage>
        <taxon>Bacteria</taxon>
        <taxon>Pseudomonadati</taxon>
        <taxon>Bacteroidota</taxon>
        <taxon>Cytophagia</taxon>
        <taxon>Cytophagales</taxon>
        <taxon>Cyclobacteriaceae</taxon>
        <taxon>Litoribacter</taxon>
    </lineage>
</organism>
<dbReference type="RefSeq" id="WP_213946392.1">
    <property type="nucleotide sequence ID" value="NZ_JAHBGI010000014.1"/>
</dbReference>
<accession>A0AAP2G5Y2</accession>
<sequence>MAKQTSMVTFTGTIGGVTFYNTSEGPRARQKGGVTKSRIMNDPKYERTRENMQEFGTASHMALLLKHAVRDSLIRVPDSTFHSRFISILSEAVKNDPVSDRGSRVLTPENLAILKGFRANKARSLKSTLNCYYEVSKTDRAVQFTFEELQPQEFRGPSNATHFRLFAEAAAVELEAEEADGVRTESDYLPMELNPGDLSFTLEFEGETFPHKVCMLGIEFFKFVAGKPYPVAKKKYNTAEFV</sequence>
<evidence type="ECO:0000313" key="2">
    <source>
        <dbReference type="Proteomes" id="UP001319104"/>
    </source>
</evidence>
<keyword evidence="2" id="KW-1185">Reference proteome</keyword>
<comment type="caution">
    <text evidence="1">The sequence shown here is derived from an EMBL/GenBank/DDBJ whole genome shotgun (WGS) entry which is preliminary data.</text>
</comment>
<dbReference type="AlphaFoldDB" id="A0AAP2G5Y2"/>
<protein>
    <submittedName>
        <fullName evidence="1">Uncharacterized protein</fullName>
    </submittedName>
</protein>